<evidence type="ECO:0000313" key="2">
    <source>
        <dbReference type="CGD" id="CAL0000165911"/>
    </source>
</evidence>
<dbReference type="RefSeq" id="XP_002421023.1">
    <property type="nucleotide sequence ID" value="XM_002420978.1"/>
</dbReference>
<name>B9WIW1_CANDC</name>
<reference evidence="3 4" key="1">
    <citation type="journal article" date="2009" name="Genome Res.">
        <title>Comparative genomics of the fungal pathogens Candida dubliniensis and Candida albicans.</title>
        <authorList>
            <person name="Jackson A.P."/>
            <person name="Gamble J.A."/>
            <person name="Yeomans T."/>
            <person name="Moran G.P."/>
            <person name="Saunders D."/>
            <person name="Harris D."/>
            <person name="Aslett M."/>
            <person name="Barrell J.F."/>
            <person name="Butler G."/>
            <person name="Citiulo F."/>
            <person name="Coleman D.C."/>
            <person name="de Groot P.W.J."/>
            <person name="Goodwin T.J."/>
            <person name="Quail M.A."/>
            <person name="McQuillan J."/>
            <person name="Munro C.A."/>
            <person name="Pain A."/>
            <person name="Poulter R.T."/>
            <person name="Rajandream M.A."/>
            <person name="Renauld H."/>
            <person name="Spiering M.J."/>
            <person name="Tivey A."/>
            <person name="Gow N.A.R."/>
            <person name="Barrell B."/>
            <person name="Sullivan D.J."/>
            <person name="Berriman M."/>
        </authorList>
    </citation>
    <scope>NUCLEOTIDE SEQUENCE [LARGE SCALE GENOMIC DNA]</scope>
    <source>
        <strain evidence="4">CD36 / ATCC MYA-646 / CBS 7987 / NCPF 3949 / NRRL Y-17841</strain>
    </source>
</reference>
<keyword evidence="1" id="KW-0472">Membrane</keyword>
<evidence type="ECO:0000256" key="1">
    <source>
        <dbReference type="SAM" id="Phobius"/>
    </source>
</evidence>
<dbReference type="KEGG" id="cdu:CD36_62740"/>
<dbReference type="eggNOG" id="ENOG502RQI7">
    <property type="taxonomic scope" value="Eukaryota"/>
</dbReference>
<dbReference type="HOGENOM" id="CLU_1758558_0_0_1"/>
<accession>B9WIW1</accession>
<dbReference type="EMBL" id="FM992693">
    <property type="protein sequence ID" value="CAX41179.1"/>
    <property type="molecule type" value="Genomic_DNA"/>
</dbReference>
<proteinExistence type="predicted"/>
<sequence>MRILKVDNRVKQLETPNEYNYDSLKACKCDSCDYWSSLSPNQSSGLFLGILIPIIWLINLFRIIKCLYFINNEPLATTEYLQIFKSKIRMKSNVPLTSHYINYHNNNRVEMYSCLGHILTAIIIYGLVIFGIVMAFVKSTRVMIWPQTDIMYL</sequence>
<keyword evidence="4" id="KW-1185">Reference proteome</keyword>
<dbReference type="Proteomes" id="UP000002605">
    <property type="component" value="Chromosome 6"/>
</dbReference>
<protein>
    <submittedName>
        <fullName evidence="3">Uncharacterized protein</fullName>
    </submittedName>
</protein>
<evidence type="ECO:0000313" key="3">
    <source>
        <dbReference type="EMBL" id="CAX41179.1"/>
    </source>
</evidence>
<dbReference type="OrthoDB" id="4014450at2759"/>
<organism evidence="3 4">
    <name type="scientific">Candida dubliniensis (strain CD36 / ATCC MYA-646 / CBS 7987 / NCPF 3949 / NRRL Y-17841)</name>
    <name type="common">Yeast</name>
    <dbReference type="NCBI Taxonomy" id="573826"/>
    <lineage>
        <taxon>Eukaryota</taxon>
        <taxon>Fungi</taxon>
        <taxon>Dikarya</taxon>
        <taxon>Ascomycota</taxon>
        <taxon>Saccharomycotina</taxon>
        <taxon>Pichiomycetes</taxon>
        <taxon>Debaryomycetaceae</taxon>
        <taxon>Candida/Lodderomyces clade</taxon>
        <taxon>Candida</taxon>
    </lineage>
</organism>
<gene>
    <name evidence="2" type="ordered locus">Cd36_62740</name>
    <name evidence="3" type="ORF">CD36_62740</name>
</gene>
<feature type="transmembrane region" description="Helical" evidence="1">
    <location>
        <begin position="115"/>
        <end position="137"/>
    </location>
</feature>
<dbReference type="GeneID" id="8048572"/>
<dbReference type="CGD" id="CAL0000165911">
    <property type="gene designation" value="Cd36_62740"/>
</dbReference>
<feature type="transmembrane region" description="Helical" evidence="1">
    <location>
        <begin position="46"/>
        <end position="70"/>
    </location>
</feature>
<dbReference type="AlphaFoldDB" id="B9WIW1"/>
<dbReference type="VEuPathDB" id="FungiDB:CD36_62740"/>
<keyword evidence="1" id="KW-0812">Transmembrane</keyword>
<keyword evidence="1" id="KW-1133">Transmembrane helix</keyword>
<evidence type="ECO:0000313" key="4">
    <source>
        <dbReference type="Proteomes" id="UP000002605"/>
    </source>
</evidence>